<name>A0AAV7KAI6_9METZ</name>
<comment type="caution">
    <text evidence="7">The sequence shown here is derived from an EMBL/GenBank/DDBJ whole genome shotgun (WGS) entry which is preliminary data.</text>
</comment>
<dbReference type="SUPFAM" id="SSF49599">
    <property type="entry name" value="TRAF domain-like"/>
    <property type="match status" value="2"/>
</dbReference>
<keyword evidence="3 4" id="KW-0862">Zinc</keyword>
<evidence type="ECO:0000313" key="8">
    <source>
        <dbReference type="Proteomes" id="UP001165289"/>
    </source>
</evidence>
<dbReference type="GO" id="GO:0008270">
    <property type="term" value="F:zinc ion binding"/>
    <property type="evidence" value="ECO:0007669"/>
    <property type="project" value="UniProtKB-KW"/>
</dbReference>
<organism evidence="7 8">
    <name type="scientific">Oopsacas minuta</name>
    <dbReference type="NCBI Taxonomy" id="111878"/>
    <lineage>
        <taxon>Eukaryota</taxon>
        <taxon>Metazoa</taxon>
        <taxon>Porifera</taxon>
        <taxon>Hexactinellida</taxon>
        <taxon>Hexasterophora</taxon>
        <taxon>Lyssacinosida</taxon>
        <taxon>Leucopsacidae</taxon>
        <taxon>Oopsacas</taxon>
    </lineage>
</organism>
<dbReference type="InterPro" id="IPR001293">
    <property type="entry name" value="Znf_TRAF"/>
</dbReference>
<dbReference type="PANTHER" id="PTHR10131:SF94">
    <property type="entry name" value="TNF RECEPTOR-ASSOCIATED FACTOR 4"/>
    <property type="match status" value="1"/>
</dbReference>
<sequence length="452" mass="51893">MEPEVNTEELSEEKAIDKKEEFLFERIQESELFGGYKRDYLAQNLDPTFNCPSCNGIPREAVQTGTETKCATCATPEDNPTPNDTIRDTVLKLEVMCPLLRSCEWSGTLSEIGTHLDECLFLHLYCPMKCETVIARGELEAHTYSQCLQRKVQCEYCKQFGLAKGLESHYQNCKDFPVTCPHGCGECIPRRQSEIHNNTNCPMGEVTCPYSKYGCVVSRMTRRDLIGHKQESIAEHLDMSTEFHARKLVQAEEEIRRLRDELSHTKMQIKYKKDLDGVEWKIEGISSKMEKKGTFEGPIFFVGPLKLQGLVRFERRIKSNAISFHIKRLSKGKDSQILADARFTYCCVTLVNLKNEAHSKLQEKHVSYKIEVDQLSDCIAQFGYDDVKTPDFQRENSIFVWFHFDLDPEVRQDASAPVVNLQSHRRFYHAVVVPRGGGAQPHMRREIKSLAF</sequence>
<reference evidence="7 8" key="1">
    <citation type="journal article" date="2023" name="BMC Biol.">
        <title>The compact genome of the sponge Oopsacas minuta (Hexactinellida) is lacking key metazoan core genes.</title>
        <authorList>
            <person name="Santini S."/>
            <person name="Schenkelaars Q."/>
            <person name="Jourda C."/>
            <person name="Duchesne M."/>
            <person name="Belahbib H."/>
            <person name="Rocher C."/>
            <person name="Selva M."/>
            <person name="Riesgo A."/>
            <person name="Vervoort M."/>
            <person name="Leys S.P."/>
            <person name="Kodjabachian L."/>
            <person name="Le Bivic A."/>
            <person name="Borchiellini C."/>
            <person name="Claverie J.M."/>
            <person name="Renard E."/>
        </authorList>
    </citation>
    <scope>NUCLEOTIDE SEQUENCE [LARGE SCALE GENOMIC DNA]</scope>
    <source>
        <strain evidence="7">SPO-2</strain>
    </source>
</reference>
<feature type="zinc finger region" description="TRAF-type" evidence="4">
    <location>
        <begin position="114"/>
        <end position="158"/>
    </location>
</feature>
<accession>A0AAV7KAI6</accession>
<gene>
    <name evidence="7" type="ORF">LOD99_15764</name>
</gene>
<proteinExistence type="predicted"/>
<dbReference type="PROSITE" id="PS50145">
    <property type="entry name" value="ZF_TRAF"/>
    <property type="match status" value="2"/>
</dbReference>
<dbReference type="Pfam" id="PF02176">
    <property type="entry name" value="zf-TRAF"/>
    <property type="match status" value="2"/>
</dbReference>
<evidence type="ECO:0000259" key="6">
    <source>
        <dbReference type="PROSITE" id="PS50145"/>
    </source>
</evidence>
<dbReference type="Proteomes" id="UP001165289">
    <property type="component" value="Unassembled WGS sequence"/>
</dbReference>
<keyword evidence="8" id="KW-1185">Reference proteome</keyword>
<evidence type="ECO:0000256" key="4">
    <source>
        <dbReference type="PROSITE-ProRule" id="PRU00207"/>
    </source>
</evidence>
<dbReference type="AlphaFoldDB" id="A0AAV7KAI6"/>
<keyword evidence="5" id="KW-0175">Coiled coil</keyword>
<evidence type="ECO:0000256" key="5">
    <source>
        <dbReference type="SAM" id="Coils"/>
    </source>
</evidence>
<feature type="domain" description="TRAF-type" evidence="6">
    <location>
        <begin position="114"/>
        <end position="158"/>
    </location>
</feature>
<evidence type="ECO:0000256" key="2">
    <source>
        <dbReference type="ARBA" id="ARBA00022771"/>
    </source>
</evidence>
<evidence type="ECO:0000256" key="3">
    <source>
        <dbReference type="ARBA" id="ARBA00022833"/>
    </source>
</evidence>
<dbReference type="PANTHER" id="PTHR10131">
    <property type="entry name" value="TNF RECEPTOR ASSOCIATED FACTOR"/>
    <property type="match status" value="1"/>
</dbReference>
<feature type="domain" description="TRAF-type" evidence="6">
    <location>
        <begin position="168"/>
        <end position="215"/>
    </location>
</feature>
<dbReference type="Gene3D" id="3.30.40.10">
    <property type="entry name" value="Zinc/RING finger domain, C3HC4 (zinc finger)"/>
    <property type="match status" value="2"/>
</dbReference>
<keyword evidence="1 4" id="KW-0479">Metal-binding</keyword>
<feature type="coiled-coil region" evidence="5">
    <location>
        <begin position="241"/>
        <end position="268"/>
    </location>
</feature>
<protein>
    <recommendedName>
        <fullName evidence="6">TRAF-type domain-containing protein</fullName>
    </recommendedName>
</protein>
<keyword evidence="2 4" id="KW-0863">Zinc-finger</keyword>
<dbReference type="EMBL" id="JAKMXF010000110">
    <property type="protein sequence ID" value="KAI6658051.1"/>
    <property type="molecule type" value="Genomic_DNA"/>
</dbReference>
<evidence type="ECO:0000256" key="1">
    <source>
        <dbReference type="ARBA" id="ARBA00022723"/>
    </source>
</evidence>
<evidence type="ECO:0000313" key="7">
    <source>
        <dbReference type="EMBL" id="KAI6658051.1"/>
    </source>
</evidence>
<feature type="zinc finger region" description="TRAF-type" evidence="4">
    <location>
        <begin position="168"/>
        <end position="215"/>
    </location>
</feature>
<dbReference type="InterPro" id="IPR013083">
    <property type="entry name" value="Znf_RING/FYVE/PHD"/>
</dbReference>